<dbReference type="Proteomes" id="UP000288843">
    <property type="component" value="Unassembled WGS sequence"/>
</dbReference>
<name>A0A2X2E839_RAOPL</name>
<gene>
    <name evidence="4" type="ORF">DN603_21060</name>
    <name evidence="2" type="ORF">I8Y23_003138</name>
    <name evidence="5" type="ORF">SAMEA2273876_01488</name>
    <name evidence="3" type="ORF">U5E74_01345</name>
</gene>
<feature type="chain" id="PRO_5044582354" evidence="1">
    <location>
        <begin position="21"/>
        <end position="82"/>
    </location>
</feature>
<reference evidence="4 7" key="3">
    <citation type="submission" date="2018-06" db="EMBL/GenBank/DDBJ databases">
        <title>Carbapenemase-producing Enterobacteriaceae present in wastewater treatment plant effluent and nearby surface waters in the US.</title>
        <authorList>
            <person name="Mathys D.A."/>
            <person name="Mollenkopf D.F."/>
            <person name="Feicht S.M."/>
            <person name="Adams R.J."/>
            <person name="Albers A.L."/>
            <person name="Stuever D.M."/>
            <person name="Daniels J.B."/>
            <person name="Wittum T.E."/>
        </authorList>
    </citation>
    <scope>NUCLEOTIDE SEQUENCE [LARGE SCALE GENOMIC DNA]</scope>
    <source>
        <strain evidence="4 7">GEO_47_Down_B</strain>
    </source>
</reference>
<comment type="caution">
    <text evidence="4">The sequence shown here is derived from an EMBL/GenBank/DDBJ whole genome shotgun (WGS) entry which is preliminary data.</text>
</comment>
<reference evidence="5 6" key="1">
    <citation type="submission" date="2016-05" db="EMBL/GenBank/DDBJ databases">
        <authorList>
            <consortium name="Pathogen Informatics"/>
        </authorList>
    </citation>
    <scope>NUCLEOTIDE SEQUENCE [LARGE SCALE GENOMIC DNA]</scope>
    <source>
        <strain evidence="5 6">2880STDY5682802</strain>
    </source>
</reference>
<organism evidence="4 7">
    <name type="scientific">Raoultella planticola</name>
    <name type="common">Klebsiella planticola</name>
    <dbReference type="NCBI Taxonomy" id="575"/>
    <lineage>
        <taxon>Bacteria</taxon>
        <taxon>Pseudomonadati</taxon>
        <taxon>Pseudomonadota</taxon>
        <taxon>Gammaproteobacteria</taxon>
        <taxon>Enterobacterales</taxon>
        <taxon>Enterobacteriaceae</taxon>
        <taxon>Klebsiella/Raoultella group</taxon>
        <taxon>Raoultella</taxon>
    </lineage>
</organism>
<reference evidence="3 8" key="5">
    <citation type="submission" date="2023-12" db="EMBL/GenBank/DDBJ databases">
        <title>N/s.</title>
        <authorList>
            <person name="Dale J."/>
        </authorList>
    </citation>
    <scope>NUCLEOTIDE SEQUENCE [LARGE SCALE GENOMIC DNA]</scope>
    <source>
        <strain evidence="3 8">2023EL-01226</strain>
    </source>
</reference>
<evidence type="ECO:0000256" key="1">
    <source>
        <dbReference type="SAM" id="SignalP"/>
    </source>
</evidence>
<keyword evidence="1" id="KW-0732">Signal</keyword>
<dbReference type="EMBL" id="JAXUDK010000001">
    <property type="protein sequence ID" value="MDZ7464313.1"/>
    <property type="molecule type" value="Genomic_DNA"/>
</dbReference>
<reference evidence="2" key="2">
    <citation type="journal article" date="2018" name="Genome Biol.">
        <title>SKESA: strategic k-mer extension for scrupulous assemblies.</title>
        <authorList>
            <person name="Souvorov A."/>
            <person name="Agarwala R."/>
            <person name="Lipman D.J."/>
        </authorList>
    </citation>
    <scope>NUCLEOTIDE SEQUENCE</scope>
    <source>
        <strain evidence="2">MISC063</strain>
    </source>
</reference>
<dbReference type="Proteomes" id="UP000864422">
    <property type="component" value="Unassembled WGS sequence"/>
</dbReference>
<dbReference type="Proteomes" id="UP000078124">
    <property type="component" value="Unassembled WGS sequence"/>
</dbReference>
<accession>A0A2X2E839</accession>
<keyword evidence="8" id="KW-1185">Reference proteome</keyword>
<evidence type="ECO:0000313" key="4">
    <source>
        <dbReference type="EMBL" id="RWT19495.1"/>
    </source>
</evidence>
<evidence type="ECO:0000313" key="2">
    <source>
        <dbReference type="EMBL" id="HAT1606809.1"/>
    </source>
</evidence>
<reference evidence="2" key="4">
    <citation type="submission" date="2020-11" db="EMBL/GenBank/DDBJ databases">
        <authorList>
            <consortium name="NCBI Pathogen Detection Project"/>
        </authorList>
    </citation>
    <scope>NUCLEOTIDE SEQUENCE</scope>
    <source>
        <strain evidence="2">MISC063</strain>
    </source>
</reference>
<dbReference type="EMBL" id="DACSEA010000011">
    <property type="protein sequence ID" value="HAT1606809.1"/>
    <property type="molecule type" value="Genomic_DNA"/>
</dbReference>
<dbReference type="AlphaFoldDB" id="A0A2X2E839"/>
<feature type="signal peptide" evidence="1">
    <location>
        <begin position="1"/>
        <end position="20"/>
    </location>
</feature>
<evidence type="ECO:0000313" key="3">
    <source>
        <dbReference type="EMBL" id="MDZ7464313.1"/>
    </source>
</evidence>
<dbReference type="EMBL" id="FLAC01000004">
    <property type="protein sequence ID" value="SAP72562.1"/>
    <property type="molecule type" value="Genomic_DNA"/>
</dbReference>
<dbReference type="GeneID" id="57429619"/>
<proteinExistence type="predicted"/>
<dbReference type="RefSeq" id="WP_032697677.1">
    <property type="nucleotide sequence ID" value="NZ_BIIS01000013.1"/>
</dbReference>
<evidence type="ECO:0000313" key="7">
    <source>
        <dbReference type="Proteomes" id="UP000288843"/>
    </source>
</evidence>
<dbReference type="EMBL" id="QKOX01000025">
    <property type="protein sequence ID" value="RWT19495.1"/>
    <property type="molecule type" value="Genomic_DNA"/>
</dbReference>
<dbReference type="Proteomes" id="UP001293169">
    <property type="component" value="Unassembled WGS sequence"/>
</dbReference>
<evidence type="ECO:0000313" key="6">
    <source>
        <dbReference type="Proteomes" id="UP000078124"/>
    </source>
</evidence>
<evidence type="ECO:0000313" key="8">
    <source>
        <dbReference type="Proteomes" id="UP001293169"/>
    </source>
</evidence>
<sequence length="82" mass="8515">MKVLSALIVWLTLCSTSALAFQEKPSPEMPLPSAAAKTTAISRFAADENDAAIAQAYSPGTFTSAAPTYRGFPAPAAAAHHH</sequence>
<evidence type="ECO:0000313" key="5">
    <source>
        <dbReference type="EMBL" id="SAP72562.1"/>
    </source>
</evidence>
<protein>
    <submittedName>
        <fullName evidence="4">Uncharacterized protein</fullName>
    </submittedName>
</protein>